<dbReference type="FunFam" id="2.60.120.330:FF:000007">
    <property type="entry name" value="Protein DMR6-like oxygenase 2"/>
    <property type="match status" value="1"/>
</dbReference>
<dbReference type="OrthoDB" id="288590at2759"/>
<dbReference type="GO" id="GO:0002229">
    <property type="term" value="P:defense response to oomycetes"/>
    <property type="evidence" value="ECO:0007669"/>
    <property type="project" value="UniProtKB-ARBA"/>
</dbReference>
<dbReference type="STRING" id="218851.A0A2G5CUF6"/>
<keyword evidence="6 7" id="KW-0408">Iron</keyword>
<dbReference type="Pfam" id="PF03171">
    <property type="entry name" value="2OG-FeII_Oxy"/>
    <property type="match status" value="1"/>
</dbReference>
<dbReference type="Pfam" id="PF14226">
    <property type="entry name" value="DIOX_N"/>
    <property type="match status" value="1"/>
</dbReference>
<evidence type="ECO:0000256" key="3">
    <source>
        <dbReference type="ARBA" id="ARBA00022723"/>
    </source>
</evidence>
<dbReference type="Proteomes" id="UP000230069">
    <property type="component" value="Unassembled WGS sequence"/>
</dbReference>
<evidence type="ECO:0000256" key="6">
    <source>
        <dbReference type="ARBA" id="ARBA00023004"/>
    </source>
</evidence>
<organism evidence="9 10">
    <name type="scientific">Aquilegia coerulea</name>
    <name type="common">Rocky mountain columbine</name>
    <dbReference type="NCBI Taxonomy" id="218851"/>
    <lineage>
        <taxon>Eukaryota</taxon>
        <taxon>Viridiplantae</taxon>
        <taxon>Streptophyta</taxon>
        <taxon>Embryophyta</taxon>
        <taxon>Tracheophyta</taxon>
        <taxon>Spermatophyta</taxon>
        <taxon>Magnoliopsida</taxon>
        <taxon>Ranunculales</taxon>
        <taxon>Ranunculaceae</taxon>
        <taxon>Thalictroideae</taxon>
        <taxon>Aquilegia</taxon>
    </lineage>
</organism>
<sequence length="335" mass="38139">MESSNVLLTGTRYSNLPENYVRSVSDRPRLSEVKDCENVPVIDLSVADESLLAQQIGNACKSHGFFQVINHGVNSELVEKMMEISHEFFHLPLDVKMQFYSDDPTKTMRLSTSFNLKKESVHNWRDYLRLHCHPIEKYVQEWPSVPSTFKDVVATYCKEVRKLGLRLLGSISLSLGLEEDYIEKVLGDQGQHMAVNYYPPCPEPELTYGLPRHTDPNTITILLQGQEVAGLQVLHNGKWVAVNPYPNAFVVNIGDQIQALSNGNYASVWHRATVNTDRERISVASFLCPANDAIICPAVKDGSPSMYKKFTYDEYYKKFWSGNLDQQHCLELFKE</sequence>
<feature type="domain" description="Fe2OG dioxygenase" evidence="8">
    <location>
        <begin position="189"/>
        <end position="289"/>
    </location>
</feature>
<keyword evidence="4" id="KW-0223">Dioxygenase</keyword>
<dbReference type="InterPro" id="IPR005123">
    <property type="entry name" value="Oxoglu/Fe-dep_dioxygenase_dom"/>
</dbReference>
<dbReference type="GO" id="GO:0051213">
    <property type="term" value="F:dioxygenase activity"/>
    <property type="evidence" value="ECO:0007669"/>
    <property type="project" value="UniProtKB-KW"/>
</dbReference>
<protein>
    <recommendedName>
        <fullName evidence="8">Fe2OG dioxygenase domain-containing protein</fullName>
    </recommendedName>
</protein>
<keyword evidence="10" id="KW-1185">Reference proteome</keyword>
<comment type="similarity">
    <text evidence="2 7">Belongs to the iron/ascorbate-dependent oxidoreductase family.</text>
</comment>
<dbReference type="InterPro" id="IPR050295">
    <property type="entry name" value="Plant_2OG-oxidoreductases"/>
</dbReference>
<evidence type="ECO:0000313" key="9">
    <source>
        <dbReference type="EMBL" id="PIA34912.1"/>
    </source>
</evidence>
<evidence type="ECO:0000256" key="1">
    <source>
        <dbReference type="ARBA" id="ARBA00001961"/>
    </source>
</evidence>
<dbReference type="InParanoid" id="A0A2G5CUF6"/>
<dbReference type="FunCoup" id="A0A2G5CUF6">
    <property type="interactions" value="34"/>
</dbReference>
<dbReference type="InterPro" id="IPR044861">
    <property type="entry name" value="IPNS-like_FE2OG_OXY"/>
</dbReference>
<dbReference type="PROSITE" id="PS51471">
    <property type="entry name" value="FE2OG_OXY"/>
    <property type="match status" value="1"/>
</dbReference>
<evidence type="ECO:0000256" key="5">
    <source>
        <dbReference type="ARBA" id="ARBA00023002"/>
    </source>
</evidence>
<evidence type="ECO:0000259" key="8">
    <source>
        <dbReference type="PROSITE" id="PS51471"/>
    </source>
</evidence>
<dbReference type="EMBL" id="KZ305054">
    <property type="protein sequence ID" value="PIA34912.1"/>
    <property type="molecule type" value="Genomic_DNA"/>
</dbReference>
<proteinExistence type="inferred from homology"/>
<dbReference type="InterPro" id="IPR026992">
    <property type="entry name" value="DIOX_N"/>
</dbReference>
<accession>A0A2G5CUF6</accession>
<evidence type="ECO:0000256" key="2">
    <source>
        <dbReference type="ARBA" id="ARBA00008056"/>
    </source>
</evidence>
<evidence type="ECO:0000256" key="7">
    <source>
        <dbReference type="RuleBase" id="RU003682"/>
    </source>
</evidence>
<evidence type="ECO:0000313" key="10">
    <source>
        <dbReference type="Proteomes" id="UP000230069"/>
    </source>
</evidence>
<keyword evidence="5 7" id="KW-0560">Oxidoreductase</keyword>
<dbReference type="AlphaFoldDB" id="A0A2G5CUF6"/>
<keyword evidence="3 7" id="KW-0479">Metal-binding</keyword>
<dbReference type="PANTHER" id="PTHR47991">
    <property type="entry name" value="OXOGLUTARATE/IRON-DEPENDENT DIOXYGENASE"/>
    <property type="match status" value="1"/>
</dbReference>
<dbReference type="SUPFAM" id="SSF51197">
    <property type="entry name" value="Clavaminate synthase-like"/>
    <property type="match status" value="1"/>
</dbReference>
<comment type="cofactor">
    <cofactor evidence="1">
        <name>L-ascorbate</name>
        <dbReference type="ChEBI" id="CHEBI:38290"/>
    </cofactor>
</comment>
<gene>
    <name evidence="9" type="ORF">AQUCO_03700280v1</name>
</gene>
<dbReference type="Gene3D" id="2.60.120.330">
    <property type="entry name" value="B-lactam Antibiotic, Isopenicillin N Synthase, Chain"/>
    <property type="match status" value="1"/>
</dbReference>
<name>A0A2G5CUF6_AQUCA</name>
<evidence type="ECO:0000256" key="4">
    <source>
        <dbReference type="ARBA" id="ARBA00022964"/>
    </source>
</evidence>
<dbReference type="GO" id="GO:0046872">
    <property type="term" value="F:metal ion binding"/>
    <property type="evidence" value="ECO:0007669"/>
    <property type="project" value="UniProtKB-KW"/>
</dbReference>
<dbReference type="InterPro" id="IPR027443">
    <property type="entry name" value="IPNS-like_sf"/>
</dbReference>
<reference evidence="9 10" key="1">
    <citation type="submission" date="2017-09" db="EMBL/GenBank/DDBJ databases">
        <title>WGS assembly of Aquilegia coerulea Goldsmith.</title>
        <authorList>
            <person name="Hodges S."/>
            <person name="Kramer E."/>
            <person name="Nordborg M."/>
            <person name="Tomkins J."/>
            <person name="Borevitz J."/>
            <person name="Derieg N."/>
            <person name="Yan J."/>
            <person name="Mihaltcheva S."/>
            <person name="Hayes R.D."/>
            <person name="Rokhsar D."/>
        </authorList>
    </citation>
    <scope>NUCLEOTIDE SEQUENCE [LARGE SCALE GENOMIC DNA]</scope>
    <source>
        <strain evidence="10">cv. Goldsmith</strain>
    </source>
</reference>